<dbReference type="AlphaFoldDB" id="A0AAD9BU86"/>
<gene>
    <name evidence="2" type="ORF">KUDE01_013468</name>
</gene>
<evidence type="ECO:0000313" key="3">
    <source>
        <dbReference type="Proteomes" id="UP001228049"/>
    </source>
</evidence>
<name>A0AAD9BU86_DISEL</name>
<comment type="caution">
    <text evidence="2">The sequence shown here is derived from an EMBL/GenBank/DDBJ whole genome shotgun (WGS) entry which is preliminary data.</text>
</comment>
<accession>A0AAD9BU86</accession>
<dbReference type="EMBL" id="JASDAP010000017">
    <property type="protein sequence ID" value="KAK1888789.1"/>
    <property type="molecule type" value="Genomic_DNA"/>
</dbReference>
<protein>
    <submittedName>
        <fullName evidence="2">Calcium-dependent protein kinase 31</fullName>
    </submittedName>
</protein>
<keyword evidence="3" id="KW-1185">Reference proteome</keyword>
<evidence type="ECO:0000313" key="2">
    <source>
        <dbReference type="EMBL" id="KAK1888789.1"/>
    </source>
</evidence>
<dbReference type="GO" id="GO:0016301">
    <property type="term" value="F:kinase activity"/>
    <property type="evidence" value="ECO:0007669"/>
    <property type="project" value="UniProtKB-KW"/>
</dbReference>
<reference evidence="2" key="1">
    <citation type="submission" date="2023-04" db="EMBL/GenBank/DDBJ databases">
        <title>Chromosome-level genome of Chaenocephalus aceratus.</title>
        <authorList>
            <person name="Park H."/>
        </authorList>
    </citation>
    <scope>NUCLEOTIDE SEQUENCE</scope>
    <source>
        <strain evidence="2">DE</strain>
        <tissue evidence="2">Muscle</tissue>
    </source>
</reference>
<keyword evidence="2" id="KW-0808">Transferase</keyword>
<organism evidence="2 3">
    <name type="scientific">Dissostichus eleginoides</name>
    <name type="common">Patagonian toothfish</name>
    <name type="synonym">Dissostichus amissus</name>
    <dbReference type="NCBI Taxonomy" id="100907"/>
    <lineage>
        <taxon>Eukaryota</taxon>
        <taxon>Metazoa</taxon>
        <taxon>Chordata</taxon>
        <taxon>Craniata</taxon>
        <taxon>Vertebrata</taxon>
        <taxon>Euteleostomi</taxon>
        <taxon>Actinopterygii</taxon>
        <taxon>Neopterygii</taxon>
        <taxon>Teleostei</taxon>
        <taxon>Neoteleostei</taxon>
        <taxon>Acanthomorphata</taxon>
        <taxon>Eupercaria</taxon>
        <taxon>Perciformes</taxon>
        <taxon>Notothenioidei</taxon>
        <taxon>Nototheniidae</taxon>
        <taxon>Dissostichus</taxon>
    </lineage>
</organism>
<feature type="non-terminal residue" evidence="2">
    <location>
        <position position="1"/>
    </location>
</feature>
<feature type="region of interest" description="Disordered" evidence="1">
    <location>
        <begin position="40"/>
        <end position="63"/>
    </location>
</feature>
<evidence type="ECO:0000256" key="1">
    <source>
        <dbReference type="SAM" id="MobiDB-lite"/>
    </source>
</evidence>
<feature type="non-terminal residue" evidence="2">
    <location>
        <position position="63"/>
    </location>
</feature>
<proteinExistence type="predicted"/>
<dbReference type="Proteomes" id="UP001228049">
    <property type="component" value="Unassembled WGS sequence"/>
</dbReference>
<keyword evidence="2" id="KW-0418">Kinase</keyword>
<sequence>TFFIYPSAVTLTAPSFSSCSLLMPTPLYIASTIHRLRLPRDPHSSQAEMSPHNELSHPHHCLK</sequence>